<keyword evidence="2" id="KW-0805">Transcription regulation</keyword>
<dbReference type="InterPro" id="IPR007627">
    <property type="entry name" value="RNA_pol_sigma70_r2"/>
</dbReference>
<feature type="domain" description="RNA polymerase sigma-70 region 2" evidence="5">
    <location>
        <begin position="52"/>
        <end position="116"/>
    </location>
</feature>
<dbReference type="InterPro" id="IPR039425">
    <property type="entry name" value="RNA_pol_sigma-70-like"/>
</dbReference>
<organism evidence="7">
    <name type="scientific">Roseihalotalea indica</name>
    <dbReference type="NCBI Taxonomy" id="2867963"/>
    <lineage>
        <taxon>Bacteria</taxon>
        <taxon>Pseudomonadati</taxon>
        <taxon>Bacteroidota</taxon>
        <taxon>Cytophagia</taxon>
        <taxon>Cytophagales</taxon>
        <taxon>Catalimonadaceae</taxon>
        <taxon>Roseihalotalea</taxon>
    </lineage>
</organism>
<dbReference type="SUPFAM" id="SSF88946">
    <property type="entry name" value="Sigma2 domain of RNA polymerase sigma factors"/>
    <property type="match status" value="1"/>
</dbReference>
<dbReference type="InterPro" id="IPR013249">
    <property type="entry name" value="RNA_pol_sigma70_r4_t2"/>
</dbReference>
<dbReference type="GO" id="GO:0016987">
    <property type="term" value="F:sigma factor activity"/>
    <property type="evidence" value="ECO:0007669"/>
    <property type="project" value="UniProtKB-KW"/>
</dbReference>
<reference evidence="7" key="2">
    <citation type="journal article" date="2024" name="Antonie Van Leeuwenhoek">
        <title>Roseihalotalea indica gen. nov., sp. nov., a halophilic Bacteroidetes from mesopelagic Southwest Indian Ocean with higher carbohydrate metabolic potential.</title>
        <authorList>
            <person name="Chen B."/>
            <person name="Zhang M."/>
            <person name="Lin D."/>
            <person name="Ye J."/>
            <person name="Tang K."/>
        </authorList>
    </citation>
    <scope>NUCLEOTIDE SEQUENCE</scope>
    <source>
        <strain evidence="7">TK19036</strain>
    </source>
</reference>
<evidence type="ECO:0000256" key="4">
    <source>
        <dbReference type="ARBA" id="ARBA00023163"/>
    </source>
</evidence>
<evidence type="ECO:0000259" key="6">
    <source>
        <dbReference type="Pfam" id="PF08281"/>
    </source>
</evidence>
<dbReference type="Gene3D" id="1.10.10.10">
    <property type="entry name" value="Winged helix-like DNA-binding domain superfamily/Winged helix DNA-binding domain"/>
    <property type="match status" value="1"/>
</dbReference>
<dbReference type="PANTHER" id="PTHR43133">
    <property type="entry name" value="RNA POLYMERASE ECF-TYPE SIGMA FACTO"/>
    <property type="match status" value="1"/>
</dbReference>
<dbReference type="GO" id="GO:0006352">
    <property type="term" value="P:DNA-templated transcription initiation"/>
    <property type="evidence" value="ECO:0007669"/>
    <property type="project" value="InterPro"/>
</dbReference>
<dbReference type="SUPFAM" id="SSF88659">
    <property type="entry name" value="Sigma3 and sigma4 domains of RNA polymerase sigma factors"/>
    <property type="match status" value="1"/>
</dbReference>
<dbReference type="Pfam" id="PF04542">
    <property type="entry name" value="Sigma70_r2"/>
    <property type="match status" value="1"/>
</dbReference>
<evidence type="ECO:0000259" key="5">
    <source>
        <dbReference type="Pfam" id="PF04542"/>
    </source>
</evidence>
<gene>
    <name evidence="7" type="ORF">K4G66_07390</name>
</gene>
<accession>A0AA49GPA5</accession>
<keyword evidence="4" id="KW-0804">Transcription</keyword>
<proteinExistence type="inferred from homology"/>
<evidence type="ECO:0000256" key="3">
    <source>
        <dbReference type="ARBA" id="ARBA00023082"/>
    </source>
</evidence>
<dbReference type="Gene3D" id="1.10.1740.10">
    <property type="match status" value="1"/>
</dbReference>
<dbReference type="CDD" id="cd06171">
    <property type="entry name" value="Sigma70_r4"/>
    <property type="match status" value="1"/>
</dbReference>
<dbReference type="InterPro" id="IPR013325">
    <property type="entry name" value="RNA_pol_sigma_r2"/>
</dbReference>
<protein>
    <submittedName>
        <fullName evidence="7">RNA polymerase sigma-70 factor</fullName>
    </submittedName>
</protein>
<dbReference type="EMBL" id="CP120682">
    <property type="protein sequence ID" value="WKN38525.1"/>
    <property type="molecule type" value="Genomic_DNA"/>
</dbReference>
<dbReference type="NCBIfam" id="TIGR02985">
    <property type="entry name" value="Sig70_bacteroi1"/>
    <property type="match status" value="1"/>
</dbReference>
<comment type="similarity">
    <text evidence="1">Belongs to the sigma-70 factor family. ECF subfamily.</text>
</comment>
<dbReference type="InterPro" id="IPR013324">
    <property type="entry name" value="RNA_pol_sigma_r3/r4-like"/>
</dbReference>
<reference evidence="7" key="1">
    <citation type="journal article" date="2023" name="Comput. Struct. Biotechnol. J.">
        <title>Discovery of a novel marine Bacteroidetes with a rich repertoire of carbohydrate-active enzymes.</title>
        <authorList>
            <person name="Chen B."/>
            <person name="Liu G."/>
            <person name="Chen Q."/>
            <person name="Wang H."/>
            <person name="Liu L."/>
            <person name="Tang K."/>
        </authorList>
    </citation>
    <scope>NUCLEOTIDE SEQUENCE</scope>
    <source>
        <strain evidence="7">TK19036</strain>
    </source>
</reference>
<dbReference type="InterPro" id="IPR036388">
    <property type="entry name" value="WH-like_DNA-bd_sf"/>
</dbReference>
<evidence type="ECO:0000313" key="7">
    <source>
        <dbReference type="EMBL" id="WKN38525.1"/>
    </source>
</evidence>
<dbReference type="Pfam" id="PF08281">
    <property type="entry name" value="Sigma70_r4_2"/>
    <property type="match status" value="1"/>
</dbReference>
<keyword evidence="3" id="KW-0731">Sigma factor</keyword>
<dbReference type="GO" id="GO:0003677">
    <property type="term" value="F:DNA binding"/>
    <property type="evidence" value="ECO:0007669"/>
    <property type="project" value="InterPro"/>
</dbReference>
<dbReference type="InterPro" id="IPR014327">
    <property type="entry name" value="RNA_pol_sigma70_bacteroid"/>
</dbReference>
<feature type="domain" description="RNA polymerase sigma factor 70 region 4 type 2" evidence="6">
    <location>
        <begin position="146"/>
        <end position="197"/>
    </location>
</feature>
<dbReference type="PANTHER" id="PTHR43133:SF46">
    <property type="entry name" value="RNA POLYMERASE SIGMA-70 FACTOR ECF SUBFAMILY"/>
    <property type="match status" value="1"/>
</dbReference>
<dbReference type="NCBIfam" id="TIGR02937">
    <property type="entry name" value="sigma70-ECF"/>
    <property type="match status" value="1"/>
</dbReference>
<evidence type="ECO:0000256" key="1">
    <source>
        <dbReference type="ARBA" id="ARBA00010641"/>
    </source>
</evidence>
<name>A0AA49GPA5_9BACT</name>
<evidence type="ECO:0000256" key="2">
    <source>
        <dbReference type="ARBA" id="ARBA00023015"/>
    </source>
</evidence>
<sequence>MLTAGTTWQAPLWKAYYWLTQGKQDSKSASLPTVSSPPTSYSPDESLVERYFRDYYAPLCKTVHKMVRSSAIAEDIVQDVFVKVWRNRAQLDQQQSIKSYLYRAAINTALNYLEKTKPNTSLDDTFEHAWSANDTDNMLAYQETEQRIQAAIDTLPPKCKVVFMLSRFEDQSYAEIAQALDISVKAVEKHMGKALKILREQLKDYIQHTV</sequence>
<dbReference type="InterPro" id="IPR014284">
    <property type="entry name" value="RNA_pol_sigma-70_dom"/>
</dbReference>
<dbReference type="AlphaFoldDB" id="A0AA49GPA5"/>